<dbReference type="VEuPathDB" id="FungiDB:sr14277"/>
<feature type="coiled-coil region" evidence="1">
    <location>
        <begin position="127"/>
        <end position="163"/>
    </location>
</feature>
<dbReference type="eggNOG" id="ENOG502S9PZ">
    <property type="taxonomic scope" value="Eukaryota"/>
</dbReference>
<feature type="transmembrane region" description="Helical" evidence="2">
    <location>
        <begin position="51"/>
        <end position="69"/>
    </location>
</feature>
<evidence type="ECO:0000256" key="2">
    <source>
        <dbReference type="SAM" id="Phobius"/>
    </source>
</evidence>
<dbReference type="EMBL" id="FQ311473">
    <property type="protein sequence ID" value="CBQ73682.1"/>
    <property type="molecule type" value="Genomic_DNA"/>
</dbReference>
<evidence type="ECO:0000313" key="3">
    <source>
        <dbReference type="EMBL" id="CBQ73682.1"/>
    </source>
</evidence>
<accession>E7A2H5</accession>
<keyword evidence="2" id="KW-1133">Transmembrane helix</keyword>
<keyword evidence="1" id="KW-0175">Coiled coil</keyword>
<dbReference type="OrthoDB" id="3356019at2759"/>
<proteinExistence type="predicted"/>
<sequence length="178" mass="19546">MSSNEASSADEAPLSALSTSTLGSAPKRIRHRETQIESAYELQRNAAMKGALLYTALGASSCFMAHHLFPGFRRQTLALKGFITSGFTIFGFVVGADTVLLSHESQQRSEENMVRSRARAELGKKGIVASEKEIEKWKDEYIQQKLEERRLRREQLIRQLQESDSAPAATAAAAGTSA</sequence>
<dbReference type="HOGENOM" id="CLU_101084_0_0_1"/>
<gene>
    <name evidence="3" type="ORF">sr14277</name>
</gene>
<keyword evidence="2" id="KW-0472">Membrane</keyword>
<evidence type="ECO:0000256" key="1">
    <source>
        <dbReference type="SAM" id="Coils"/>
    </source>
</evidence>
<feature type="transmembrane region" description="Helical" evidence="2">
    <location>
        <begin position="81"/>
        <end position="101"/>
    </location>
</feature>
<evidence type="ECO:0000313" key="4">
    <source>
        <dbReference type="Proteomes" id="UP000008867"/>
    </source>
</evidence>
<keyword evidence="4" id="KW-1185">Reference proteome</keyword>
<protein>
    <submittedName>
        <fullName evidence="3">Uncharacterized protein</fullName>
    </submittedName>
</protein>
<dbReference type="AlphaFoldDB" id="E7A2H5"/>
<name>E7A2H5_SPORE</name>
<dbReference type="Proteomes" id="UP000008867">
    <property type="component" value="Chromosome 8"/>
</dbReference>
<keyword evidence="2" id="KW-0812">Transmembrane</keyword>
<organism evidence="3 4">
    <name type="scientific">Sporisorium reilianum (strain SRZ2)</name>
    <name type="common">Maize head smut fungus</name>
    <dbReference type="NCBI Taxonomy" id="999809"/>
    <lineage>
        <taxon>Eukaryota</taxon>
        <taxon>Fungi</taxon>
        <taxon>Dikarya</taxon>
        <taxon>Basidiomycota</taxon>
        <taxon>Ustilaginomycotina</taxon>
        <taxon>Ustilaginomycetes</taxon>
        <taxon>Ustilaginales</taxon>
        <taxon>Ustilaginaceae</taxon>
        <taxon>Sporisorium</taxon>
    </lineage>
</organism>
<reference evidence="3 4" key="1">
    <citation type="journal article" date="2010" name="Science">
        <title>Pathogenicity determinants in smut fungi revealed by genome comparison.</title>
        <authorList>
            <person name="Schirawski J."/>
            <person name="Mannhaupt G."/>
            <person name="Muench K."/>
            <person name="Brefort T."/>
            <person name="Schipper K."/>
            <person name="Doehlemann G."/>
            <person name="Di Stasio M."/>
            <person name="Roessel N."/>
            <person name="Mendoza-Mendoza A."/>
            <person name="Pester D."/>
            <person name="Mueller O."/>
            <person name="Winterberg B."/>
            <person name="Meyer E."/>
            <person name="Ghareeb H."/>
            <person name="Wollenberg T."/>
            <person name="Muensterkoetter M."/>
            <person name="Wong P."/>
            <person name="Walter M."/>
            <person name="Stukenbrock E."/>
            <person name="Gueldener U."/>
            <person name="Kahmann R."/>
        </authorList>
    </citation>
    <scope>NUCLEOTIDE SEQUENCE [LARGE SCALE GENOMIC DNA]</scope>
    <source>
        <strain evidence="4">SRZ2</strain>
    </source>
</reference>